<organism evidence="1 2">
    <name type="scientific">Anaeramoeba flamelloides</name>
    <dbReference type="NCBI Taxonomy" id="1746091"/>
    <lineage>
        <taxon>Eukaryota</taxon>
        <taxon>Metamonada</taxon>
        <taxon>Anaeramoebidae</taxon>
        <taxon>Anaeramoeba</taxon>
    </lineage>
</organism>
<dbReference type="EMBL" id="JAOAOG010000232">
    <property type="protein sequence ID" value="KAJ6238878.1"/>
    <property type="molecule type" value="Genomic_DNA"/>
</dbReference>
<comment type="caution">
    <text evidence="1">The sequence shown here is derived from an EMBL/GenBank/DDBJ whole genome shotgun (WGS) entry which is preliminary data.</text>
</comment>
<sequence length="112" mass="12912">MNFSQETISTRTTEGVQWETGETINSETNREKLNSAMMCLVNFGSDPYLVQSYLLFVSPRSHSQLAFGNFRTEIKWKKSDFAARIWLSKISQHLPATAFIANVYLLFRPEIK</sequence>
<evidence type="ECO:0000313" key="1">
    <source>
        <dbReference type="EMBL" id="KAJ6238878.1"/>
    </source>
</evidence>
<proteinExistence type="predicted"/>
<name>A0ABQ8Y3W3_9EUKA</name>
<dbReference type="Proteomes" id="UP001150062">
    <property type="component" value="Unassembled WGS sequence"/>
</dbReference>
<accession>A0ABQ8Y3W3</accession>
<protein>
    <submittedName>
        <fullName evidence="1">Uncharacterized protein</fullName>
    </submittedName>
</protein>
<keyword evidence="2" id="KW-1185">Reference proteome</keyword>
<gene>
    <name evidence="1" type="ORF">M0813_26109</name>
</gene>
<evidence type="ECO:0000313" key="2">
    <source>
        <dbReference type="Proteomes" id="UP001150062"/>
    </source>
</evidence>
<reference evidence="1" key="1">
    <citation type="submission" date="2022-08" db="EMBL/GenBank/DDBJ databases">
        <title>Novel sulfate-reducing endosymbionts in the free-living metamonad Anaeramoeba.</title>
        <authorList>
            <person name="Jerlstrom-Hultqvist J."/>
            <person name="Cepicka I."/>
            <person name="Gallot-Lavallee L."/>
            <person name="Salas-Leiva D."/>
            <person name="Curtis B.A."/>
            <person name="Zahonova K."/>
            <person name="Pipaliya S."/>
            <person name="Dacks J."/>
            <person name="Roger A.J."/>
        </authorList>
    </citation>
    <scope>NUCLEOTIDE SEQUENCE</scope>
    <source>
        <strain evidence="1">Schooner1</strain>
    </source>
</reference>